<proteinExistence type="predicted"/>
<evidence type="ECO:0000313" key="4">
    <source>
        <dbReference type="Proteomes" id="UP000289152"/>
    </source>
</evidence>
<evidence type="ECO:0000259" key="2">
    <source>
        <dbReference type="Pfam" id="PF03959"/>
    </source>
</evidence>
<protein>
    <recommendedName>
        <fullName evidence="2">Serine hydrolase domain-containing protein</fullName>
    </recommendedName>
</protein>
<feature type="domain" description="Serine hydrolase" evidence="2">
    <location>
        <begin position="3"/>
        <end position="234"/>
    </location>
</feature>
<dbReference type="InterPro" id="IPR029058">
    <property type="entry name" value="AB_hydrolase_fold"/>
</dbReference>
<accession>A0A4Q1BG00</accession>
<name>A0A4Q1BG00_TREME</name>
<dbReference type="InterPro" id="IPR005645">
    <property type="entry name" value="FSH-like_dom"/>
</dbReference>
<dbReference type="VEuPathDB" id="FungiDB:TREMEDRAFT_39324"/>
<dbReference type="EMBL" id="SDIL01000117">
    <property type="protein sequence ID" value="RXK35891.1"/>
    <property type="molecule type" value="Genomic_DNA"/>
</dbReference>
<dbReference type="Gene3D" id="3.40.50.1820">
    <property type="entry name" value="alpha/beta hydrolase"/>
    <property type="match status" value="1"/>
</dbReference>
<evidence type="ECO:0000256" key="1">
    <source>
        <dbReference type="ARBA" id="ARBA00022801"/>
    </source>
</evidence>
<dbReference type="AlphaFoldDB" id="A0A4Q1BG00"/>
<dbReference type="PANTHER" id="PTHR48070">
    <property type="entry name" value="ESTERASE OVCA2"/>
    <property type="match status" value="1"/>
</dbReference>
<dbReference type="GO" id="GO:0005737">
    <property type="term" value="C:cytoplasm"/>
    <property type="evidence" value="ECO:0007669"/>
    <property type="project" value="TreeGrafter"/>
</dbReference>
<gene>
    <name evidence="3" type="ORF">M231_06855</name>
</gene>
<dbReference type="InParanoid" id="A0A4Q1BG00"/>
<comment type="caution">
    <text evidence="3">The sequence shown here is derived from an EMBL/GenBank/DDBJ whole genome shotgun (WGS) entry which is preliminary data.</text>
</comment>
<dbReference type="GO" id="GO:0016787">
    <property type="term" value="F:hydrolase activity"/>
    <property type="evidence" value="ECO:0007669"/>
    <property type="project" value="UniProtKB-KW"/>
</dbReference>
<dbReference type="Pfam" id="PF03959">
    <property type="entry name" value="FSH1"/>
    <property type="match status" value="1"/>
</dbReference>
<reference evidence="3 4" key="1">
    <citation type="submission" date="2016-06" db="EMBL/GenBank/DDBJ databases">
        <title>Evolution of pathogenesis and genome organization in the Tremellales.</title>
        <authorList>
            <person name="Cuomo C."/>
            <person name="Litvintseva A."/>
            <person name="Heitman J."/>
            <person name="Chen Y."/>
            <person name="Sun S."/>
            <person name="Springer D."/>
            <person name="Dromer F."/>
            <person name="Young S."/>
            <person name="Zeng Q."/>
            <person name="Chapman S."/>
            <person name="Gujja S."/>
            <person name="Saif S."/>
            <person name="Birren B."/>
        </authorList>
    </citation>
    <scope>NUCLEOTIDE SEQUENCE [LARGE SCALE GENOMIC DNA]</scope>
    <source>
        <strain evidence="3 4">ATCC 28783</strain>
    </source>
</reference>
<dbReference type="Proteomes" id="UP000289152">
    <property type="component" value="Unassembled WGS sequence"/>
</dbReference>
<keyword evidence="1" id="KW-0378">Hydrolase</keyword>
<dbReference type="SUPFAM" id="SSF53474">
    <property type="entry name" value="alpha/beta-Hydrolases"/>
    <property type="match status" value="1"/>
</dbReference>
<sequence>MVMRVLALCGFTQNAHIYSKQLGAIRKTCKEVEFVFCEPPVVVKKADMPWAQSTASFGSDATTDEDAQTPETTPRAWFLSRDRSSLLGMFSPLPYSSLSDFSEIPETMAYMHDFLVRHGPFDGAMGFSQGGCMAALLAALLEKPNLDPSWPSEPRIPPFKFIICVGGFFPNTTNPNFYPWFPLPAHLSTLHVIGKNDVIVTEERSRGLIAQCENARVEYHEGGHFTPSKASWRHFFNAYIMSFVPGGDQGDVPPPSSFGPGGKSGISTPILPSMSEMLKTSRIIKIISSHPVSSYLPCDSRDSSRVEFFWRAIIVAS</sequence>
<organism evidence="3 4">
    <name type="scientific">Tremella mesenterica</name>
    <name type="common">Jelly fungus</name>
    <dbReference type="NCBI Taxonomy" id="5217"/>
    <lineage>
        <taxon>Eukaryota</taxon>
        <taxon>Fungi</taxon>
        <taxon>Dikarya</taxon>
        <taxon>Basidiomycota</taxon>
        <taxon>Agaricomycotina</taxon>
        <taxon>Tremellomycetes</taxon>
        <taxon>Tremellales</taxon>
        <taxon>Tremellaceae</taxon>
        <taxon>Tremella</taxon>
    </lineage>
</organism>
<dbReference type="OrthoDB" id="2094269at2759"/>
<keyword evidence="4" id="KW-1185">Reference proteome</keyword>
<dbReference type="PANTHER" id="PTHR48070:SF6">
    <property type="entry name" value="ESTERASE OVCA2"/>
    <property type="match status" value="1"/>
</dbReference>
<dbReference type="GO" id="GO:0005634">
    <property type="term" value="C:nucleus"/>
    <property type="evidence" value="ECO:0007669"/>
    <property type="project" value="TreeGrafter"/>
</dbReference>
<evidence type="ECO:0000313" key="3">
    <source>
        <dbReference type="EMBL" id="RXK35891.1"/>
    </source>
</evidence>
<dbReference type="STRING" id="5217.A0A4Q1BG00"/>
<dbReference type="InterPro" id="IPR050593">
    <property type="entry name" value="LovG"/>
</dbReference>